<evidence type="ECO:0000256" key="3">
    <source>
        <dbReference type="ARBA" id="ARBA00022989"/>
    </source>
</evidence>
<dbReference type="PANTHER" id="PTHR12489:SF16">
    <property type="entry name" value="LHFPL TETRASPAN SUBFAMILY MEMBER 6 PROTEIN-RELATED"/>
    <property type="match status" value="1"/>
</dbReference>
<comment type="subcellular location">
    <subcellularLocation>
        <location evidence="1">Membrane</location>
        <topology evidence="1">Multi-pass membrane protein</topology>
    </subcellularLocation>
</comment>
<protein>
    <submittedName>
        <fullName evidence="7">LHFPL tetraspan subfamily member 1 protein-like</fullName>
    </submittedName>
</protein>
<evidence type="ECO:0000256" key="4">
    <source>
        <dbReference type="ARBA" id="ARBA00023136"/>
    </source>
</evidence>
<proteinExistence type="predicted"/>
<dbReference type="Proteomes" id="UP000079169">
    <property type="component" value="Unplaced"/>
</dbReference>
<name>A0A1S3DG62_DIACI</name>
<keyword evidence="3 5" id="KW-1133">Transmembrane helix</keyword>
<sequence>MFTFNEYKKLIPGVLFDPAELRDVPASMSSFRRCNYPQLNIDGQSYIALSCGRYSSFNDIPTIWWQLTTVLMGVGCAVSLYVAVRAVFSLCMAYVLDTSSVKTLGLWQFVAACCISTGGALFPLGWNHLEVQELCGYLSRPFDMGKY</sequence>
<feature type="transmembrane region" description="Helical" evidence="5">
    <location>
        <begin position="63"/>
        <end position="84"/>
    </location>
</feature>
<dbReference type="GeneID" id="103517090"/>
<evidence type="ECO:0000256" key="2">
    <source>
        <dbReference type="ARBA" id="ARBA00022692"/>
    </source>
</evidence>
<dbReference type="PANTHER" id="PTHR12489">
    <property type="entry name" value="LIPOMA HMGIC FUSION PARTNER-LIKE PROTEIN"/>
    <property type="match status" value="1"/>
</dbReference>
<dbReference type="STRING" id="121845.A0A1S3DG62"/>
<dbReference type="GO" id="GO:0016020">
    <property type="term" value="C:membrane"/>
    <property type="evidence" value="ECO:0007669"/>
    <property type="project" value="UniProtKB-SubCell"/>
</dbReference>
<evidence type="ECO:0000256" key="5">
    <source>
        <dbReference type="SAM" id="Phobius"/>
    </source>
</evidence>
<evidence type="ECO:0000313" key="7">
    <source>
        <dbReference type="RefSeq" id="XP_008480323.1"/>
    </source>
</evidence>
<dbReference type="Pfam" id="PF10242">
    <property type="entry name" value="L_HMGIC_fpl"/>
    <property type="match status" value="1"/>
</dbReference>
<gene>
    <name evidence="7" type="primary">LOC103517090</name>
</gene>
<dbReference type="PaxDb" id="121845-A0A1S3DG62"/>
<reference evidence="7" key="1">
    <citation type="submission" date="2025-08" db="UniProtKB">
        <authorList>
            <consortium name="RefSeq"/>
        </authorList>
    </citation>
    <scope>IDENTIFICATION</scope>
</reference>
<dbReference type="AlphaFoldDB" id="A0A1S3DG62"/>
<evidence type="ECO:0000313" key="6">
    <source>
        <dbReference type="Proteomes" id="UP000079169"/>
    </source>
</evidence>
<feature type="transmembrane region" description="Helical" evidence="5">
    <location>
        <begin position="104"/>
        <end position="124"/>
    </location>
</feature>
<keyword evidence="6" id="KW-1185">Reference proteome</keyword>
<organism evidence="6 7">
    <name type="scientific">Diaphorina citri</name>
    <name type="common">Asian citrus psyllid</name>
    <dbReference type="NCBI Taxonomy" id="121845"/>
    <lineage>
        <taxon>Eukaryota</taxon>
        <taxon>Metazoa</taxon>
        <taxon>Ecdysozoa</taxon>
        <taxon>Arthropoda</taxon>
        <taxon>Hexapoda</taxon>
        <taxon>Insecta</taxon>
        <taxon>Pterygota</taxon>
        <taxon>Neoptera</taxon>
        <taxon>Paraneoptera</taxon>
        <taxon>Hemiptera</taxon>
        <taxon>Sternorrhyncha</taxon>
        <taxon>Psylloidea</taxon>
        <taxon>Psyllidae</taxon>
        <taxon>Diaphorininae</taxon>
        <taxon>Diaphorina</taxon>
    </lineage>
</organism>
<dbReference type="KEGG" id="dci:103517090"/>
<evidence type="ECO:0000256" key="1">
    <source>
        <dbReference type="ARBA" id="ARBA00004141"/>
    </source>
</evidence>
<keyword evidence="2 5" id="KW-0812">Transmembrane</keyword>
<keyword evidence="4 5" id="KW-0472">Membrane</keyword>
<dbReference type="RefSeq" id="XP_008480323.1">
    <property type="nucleotide sequence ID" value="XM_008482101.1"/>
</dbReference>
<accession>A0A1S3DG62</accession>
<dbReference type="InterPro" id="IPR019372">
    <property type="entry name" value="LHFPL"/>
</dbReference>